<evidence type="ECO:0000313" key="3">
    <source>
        <dbReference type="Proteomes" id="UP001228113"/>
    </source>
</evidence>
<dbReference type="Pfam" id="PF02559">
    <property type="entry name" value="CarD_TRCF_RID"/>
    <property type="match status" value="1"/>
</dbReference>
<dbReference type="KEGG" id="msea:METESE_27200"/>
<dbReference type="InterPro" id="IPR052531">
    <property type="entry name" value="CarD-like_regulator"/>
</dbReference>
<dbReference type="Gene3D" id="2.40.10.170">
    <property type="match status" value="1"/>
</dbReference>
<dbReference type="GO" id="GO:0009303">
    <property type="term" value="P:rRNA transcription"/>
    <property type="evidence" value="ECO:0007669"/>
    <property type="project" value="TreeGrafter"/>
</dbReference>
<feature type="domain" description="CarD-like/TRCF RNAP-interacting" evidence="1">
    <location>
        <begin position="8"/>
        <end position="121"/>
    </location>
</feature>
<accession>A0AA48H183</accession>
<dbReference type="Pfam" id="PF21095">
    <property type="entry name" value="CarD_C"/>
    <property type="match status" value="1"/>
</dbReference>
<dbReference type="Proteomes" id="UP001228113">
    <property type="component" value="Chromosome"/>
</dbReference>
<evidence type="ECO:0000259" key="1">
    <source>
        <dbReference type="SMART" id="SM01058"/>
    </source>
</evidence>
<dbReference type="PANTHER" id="PTHR38447">
    <property type="entry name" value="TRANSCRIPTION FACTOR YDEB-RELATED"/>
    <property type="match status" value="1"/>
</dbReference>
<name>A0AA48H183_9BACT</name>
<dbReference type="InterPro" id="IPR042215">
    <property type="entry name" value="CarD-like_C"/>
</dbReference>
<dbReference type="RefSeq" id="WP_243331417.1">
    <property type="nucleotide sequence ID" value="NZ_AP027081.1"/>
</dbReference>
<gene>
    <name evidence="2" type="ORF">METESE_27200</name>
</gene>
<evidence type="ECO:0000313" key="2">
    <source>
        <dbReference type="EMBL" id="BDU77762.1"/>
    </source>
</evidence>
<protein>
    <recommendedName>
        <fullName evidence="1">CarD-like/TRCF RNAP-interacting domain-containing protein</fullName>
    </recommendedName>
</protein>
<proteinExistence type="predicted"/>
<reference evidence="2" key="1">
    <citation type="journal article" date="2023" name="Int. J. Syst. Evol. Microbiol.">
        <title>Mesoterricola silvestris gen. nov., sp. nov., Mesoterricola sediminis sp. nov., Geothrix oryzae sp. nov., Geothrix edaphica sp. nov., Geothrix rubra sp. nov., and Geothrix limicola sp. nov., six novel members of Acidobacteriota isolated from soils.</title>
        <authorList>
            <person name="Itoh H."/>
            <person name="Sugisawa Y."/>
            <person name="Mise K."/>
            <person name="Xu Z."/>
            <person name="Kuniyasu M."/>
            <person name="Ushijima N."/>
            <person name="Kawano K."/>
            <person name="Kobayashi E."/>
            <person name="Shiratori Y."/>
            <person name="Masuda Y."/>
            <person name="Senoo K."/>
        </authorList>
    </citation>
    <scope>NUCLEOTIDE SEQUENCE</scope>
    <source>
        <strain evidence="2">W786</strain>
    </source>
</reference>
<sequence>MGSEAGTSFKVGDHLFYGLNGVCRVADIREERTGALAGQTCFVLRPVDDPALTLYVPLASEELRARMRPLLTREAVEALLDGLEDLEGLASPSDRGRNQECAALLASGDCRSLARLVRVLFEDRQHRKAHKKLPNQADHRLLTQAERLLHGEIAFVLGIRPEEVPGAIAARLAGRLTDPIADQLAGRHKGTAAS</sequence>
<dbReference type="AlphaFoldDB" id="A0AA48H183"/>
<dbReference type="SMART" id="SM01058">
    <property type="entry name" value="CarD_TRCF"/>
    <property type="match status" value="1"/>
</dbReference>
<organism evidence="2 3">
    <name type="scientific">Mesoterricola sediminis</name>
    <dbReference type="NCBI Taxonomy" id="2927980"/>
    <lineage>
        <taxon>Bacteria</taxon>
        <taxon>Pseudomonadati</taxon>
        <taxon>Acidobacteriota</taxon>
        <taxon>Holophagae</taxon>
        <taxon>Holophagales</taxon>
        <taxon>Holophagaceae</taxon>
        <taxon>Mesoterricola</taxon>
    </lineage>
</organism>
<keyword evidence="3" id="KW-1185">Reference proteome</keyword>
<dbReference type="PANTHER" id="PTHR38447:SF1">
    <property type="entry name" value="RNA POLYMERASE-BINDING TRANSCRIPTION FACTOR CARD"/>
    <property type="match status" value="1"/>
</dbReference>
<dbReference type="EMBL" id="AP027081">
    <property type="protein sequence ID" value="BDU77762.1"/>
    <property type="molecule type" value="Genomic_DNA"/>
</dbReference>
<dbReference type="Gene3D" id="1.20.58.1290">
    <property type="entry name" value="CarD-like, C-terminal domain"/>
    <property type="match status" value="1"/>
</dbReference>
<dbReference type="InterPro" id="IPR003711">
    <property type="entry name" value="CarD-like/TRCF_RID"/>
</dbReference>
<dbReference type="InterPro" id="IPR048792">
    <property type="entry name" value="CarD_C"/>
</dbReference>